<dbReference type="Gene3D" id="3.40.50.2020">
    <property type="match status" value="1"/>
</dbReference>
<dbReference type="KEGG" id="lant:TUM19329_10100"/>
<accession>A0A6F8T2J4</accession>
<dbReference type="Proteomes" id="UP000502894">
    <property type="component" value="Chromosome"/>
</dbReference>
<dbReference type="AlphaFoldDB" id="A0A6F8T2J4"/>
<dbReference type="SUPFAM" id="SSF53271">
    <property type="entry name" value="PRTase-like"/>
    <property type="match status" value="1"/>
</dbReference>
<name>A0A6F8T2J4_9GAMM</name>
<proteinExistence type="predicted"/>
<evidence type="ECO:0000313" key="2">
    <source>
        <dbReference type="EMBL" id="BCA94649.1"/>
    </source>
</evidence>
<dbReference type="Gene3D" id="3.30.1310.20">
    <property type="entry name" value="PRTase-like"/>
    <property type="match status" value="1"/>
</dbReference>
<dbReference type="RefSeq" id="WP_173236478.1">
    <property type="nucleotide sequence ID" value="NZ_AP022839.1"/>
</dbReference>
<evidence type="ECO:0000313" key="3">
    <source>
        <dbReference type="Proteomes" id="UP000502894"/>
    </source>
</evidence>
<dbReference type="EMBL" id="AP022839">
    <property type="protein sequence ID" value="BCA94649.1"/>
    <property type="molecule type" value="Genomic_DNA"/>
</dbReference>
<keyword evidence="2" id="KW-0328">Glycosyltransferase</keyword>
<keyword evidence="3" id="KW-1185">Reference proteome</keyword>
<reference evidence="2" key="1">
    <citation type="journal article" date="2020" name="Microbiol. Resour. Announc.">
        <title>Complete Genome Sequence of Novel Psychrotolerant Legionella Strain TUM19329, Isolated from Antarctic Lake Sediment.</title>
        <authorList>
            <person name="Shimada S."/>
            <person name="Nakai R."/>
            <person name="Aoki K."/>
            <person name="Shimoeda N."/>
            <person name="Ohno G."/>
            <person name="Miyazaki Y."/>
            <person name="Kudoh S."/>
            <person name="Imura S."/>
            <person name="Watanabe K."/>
            <person name="Ishii Y."/>
            <person name="Tateda K."/>
        </authorList>
    </citation>
    <scope>NUCLEOTIDE SEQUENCE [LARGE SCALE GENOMIC DNA]</scope>
    <source>
        <strain evidence="2">TUM19329</strain>
    </source>
</reference>
<sequence>MDKYIDRQRAGKILATHLKSYSDKKDAIVLALPRGGVPVAYEIARLLSIPLDVFIVRKLGVPGHKELAMGALASGGLILLNQELIDSFKLLKSSVDQVINYENKELARRESLYHVNKKAPVLRDKTILLVDDGIATGSTMHAAILALRQKKPAQIIVAVPVAAKDTYNDLSKLVDKIVCPLTPVNFHAVGLWYKNFTQTSDSEVCELLRKAYQQRSSK</sequence>
<dbReference type="InterPro" id="IPR000836">
    <property type="entry name" value="PRTase_dom"/>
</dbReference>
<dbReference type="InterPro" id="IPR029057">
    <property type="entry name" value="PRTase-like"/>
</dbReference>
<feature type="domain" description="Phosphoribosyltransferase" evidence="1">
    <location>
        <begin position="10"/>
        <end position="181"/>
    </location>
</feature>
<keyword evidence="2" id="KW-0808">Transferase</keyword>
<dbReference type="CDD" id="cd06223">
    <property type="entry name" value="PRTases_typeI"/>
    <property type="match status" value="1"/>
</dbReference>
<gene>
    <name evidence="2" type="ORF">TUM19329_10100</name>
</gene>
<dbReference type="GO" id="GO:0016757">
    <property type="term" value="F:glycosyltransferase activity"/>
    <property type="evidence" value="ECO:0007669"/>
    <property type="project" value="UniProtKB-KW"/>
</dbReference>
<organism evidence="2 3">
    <name type="scientific">Legionella antarctica</name>
    <dbReference type="NCBI Taxonomy" id="2708020"/>
    <lineage>
        <taxon>Bacteria</taxon>
        <taxon>Pseudomonadati</taxon>
        <taxon>Pseudomonadota</taxon>
        <taxon>Gammaproteobacteria</taxon>
        <taxon>Legionellales</taxon>
        <taxon>Legionellaceae</taxon>
        <taxon>Legionella</taxon>
    </lineage>
</organism>
<evidence type="ECO:0000259" key="1">
    <source>
        <dbReference type="Pfam" id="PF00156"/>
    </source>
</evidence>
<protein>
    <submittedName>
        <fullName evidence="2">Phosphoribosyltransferase</fullName>
    </submittedName>
</protein>
<dbReference type="Pfam" id="PF00156">
    <property type="entry name" value="Pribosyltran"/>
    <property type="match status" value="1"/>
</dbReference>